<reference evidence="1" key="2">
    <citation type="submission" date="2022-06" db="UniProtKB">
        <authorList>
            <consortium name="EnsemblMetazoa"/>
        </authorList>
    </citation>
    <scope>IDENTIFICATION</scope>
    <source>
        <strain evidence="1">DF5081</strain>
    </source>
</reference>
<dbReference type="PANTHER" id="PTHR21725">
    <property type="entry name" value="E3 UBIQUITIN-PROTEIN LIGASE UBR4"/>
    <property type="match status" value="1"/>
</dbReference>
<dbReference type="EnsemblMetazoa" id="CJA34278.1">
    <property type="protein sequence ID" value="CJA34278.1"/>
    <property type="gene ID" value="WBGene00210125"/>
</dbReference>
<dbReference type="InterPro" id="IPR045189">
    <property type="entry name" value="UBR4-like"/>
</dbReference>
<protein>
    <submittedName>
        <fullName evidence="1">Uncharacterized protein</fullName>
    </submittedName>
</protein>
<dbReference type="Proteomes" id="UP000005237">
    <property type="component" value="Unassembled WGS sequence"/>
</dbReference>
<dbReference type="AlphaFoldDB" id="A0A8R1EIC7"/>
<accession>A0A8R1EIC7</accession>
<reference evidence="2" key="1">
    <citation type="submission" date="2010-08" db="EMBL/GenBank/DDBJ databases">
        <authorList>
            <consortium name="Caenorhabditis japonica Sequencing Consortium"/>
            <person name="Wilson R.K."/>
        </authorList>
    </citation>
    <scope>NUCLEOTIDE SEQUENCE [LARGE SCALE GENOMIC DNA]</scope>
    <source>
        <strain evidence="2">DF5081</strain>
    </source>
</reference>
<sequence length="88" mass="9705">MNVCVESLKLVKDSSTLGIIVGVMLEIMHPQQEADESFLIQIEKDVAQEDFLQGRMTHNPYSVSGKWNGSNGATVVVTLHLHLPSSRV</sequence>
<dbReference type="PANTHER" id="PTHR21725:SF1">
    <property type="entry name" value="E3 UBIQUITIN-PROTEIN LIGASE UBR4"/>
    <property type="match status" value="1"/>
</dbReference>
<organism evidence="1 2">
    <name type="scientific">Caenorhabditis japonica</name>
    <dbReference type="NCBI Taxonomy" id="281687"/>
    <lineage>
        <taxon>Eukaryota</taxon>
        <taxon>Metazoa</taxon>
        <taxon>Ecdysozoa</taxon>
        <taxon>Nematoda</taxon>
        <taxon>Chromadorea</taxon>
        <taxon>Rhabditida</taxon>
        <taxon>Rhabditina</taxon>
        <taxon>Rhabditomorpha</taxon>
        <taxon>Rhabditoidea</taxon>
        <taxon>Rhabditidae</taxon>
        <taxon>Peloderinae</taxon>
        <taxon>Caenorhabditis</taxon>
    </lineage>
</organism>
<keyword evidence="2" id="KW-1185">Reference proteome</keyword>
<evidence type="ECO:0000313" key="1">
    <source>
        <dbReference type="EnsemblMetazoa" id="CJA34278.1"/>
    </source>
</evidence>
<evidence type="ECO:0000313" key="2">
    <source>
        <dbReference type="Proteomes" id="UP000005237"/>
    </source>
</evidence>
<proteinExistence type="predicted"/>
<name>A0A8R1EIC7_CAEJA</name>